<evidence type="ECO:0000256" key="1">
    <source>
        <dbReference type="ARBA" id="ARBA00006443"/>
    </source>
</evidence>
<comment type="function">
    <text evidence="3">Involved in nonsense-mediated decay (NMD) of mRNAs containing premature stop codons. Probable component of kinase complex containing nonC and recruited to stalled ribosomes.</text>
</comment>
<keyword evidence="2 5" id="KW-0866">Nonsense-mediated mRNA decay</keyword>
<accession>A0A7R8YMN7</accession>
<name>A0A7R8YMN7_HERIL</name>
<dbReference type="Pfam" id="PF10220">
    <property type="entry name" value="Smg8_Smg9"/>
    <property type="match status" value="1"/>
</dbReference>
<dbReference type="OrthoDB" id="63589at2759"/>
<dbReference type="EMBL" id="LR899009">
    <property type="protein sequence ID" value="CAD7078831.1"/>
    <property type="molecule type" value="Genomic_DNA"/>
</dbReference>
<dbReference type="OMA" id="MHSGCPK"/>
<proteinExistence type="inferred from homology"/>
<evidence type="ECO:0000256" key="5">
    <source>
        <dbReference type="RuleBase" id="RU367133"/>
    </source>
</evidence>
<dbReference type="InterPro" id="IPR019354">
    <property type="entry name" value="SMG8-like"/>
</dbReference>
<evidence type="ECO:0000313" key="6">
    <source>
        <dbReference type="EMBL" id="CAD7078831.1"/>
    </source>
</evidence>
<dbReference type="PANTHER" id="PTHR13091">
    <property type="entry name" value="AMPLIFIED IN BREAST CANCER 2-RELATED"/>
    <property type="match status" value="1"/>
</dbReference>
<evidence type="ECO:0000256" key="2">
    <source>
        <dbReference type="ARBA" id="ARBA00023161"/>
    </source>
</evidence>
<evidence type="ECO:0000256" key="4">
    <source>
        <dbReference type="ARBA" id="ARBA00029509"/>
    </source>
</evidence>
<evidence type="ECO:0000256" key="3">
    <source>
        <dbReference type="ARBA" id="ARBA00025593"/>
    </source>
</evidence>
<gene>
    <name evidence="6" type="ORF">HERILL_LOCUS2079</name>
</gene>
<dbReference type="Proteomes" id="UP000594454">
    <property type="component" value="Chromosome 1"/>
</dbReference>
<reference evidence="6 7" key="1">
    <citation type="submission" date="2020-11" db="EMBL/GenBank/DDBJ databases">
        <authorList>
            <person name="Wallbank WR R."/>
            <person name="Pardo Diaz C."/>
            <person name="Kozak K."/>
            <person name="Martin S."/>
            <person name="Jiggins C."/>
            <person name="Moest M."/>
            <person name="Warren A I."/>
            <person name="Generalovic N T."/>
            <person name="Byers J.R.P. K."/>
            <person name="Montejo-Kovacevich G."/>
            <person name="Yen C E."/>
        </authorList>
    </citation>
    <scope>NUCLEOTIDE SEQUENCE [LARGE SCALE GENOMIC DNA]</scope>
</reference>
<keyword evidence="7" id="KW-1185">Reference proteome</keyword>
<protein>
    <recommendedName>
        <fullName evidence="4 5">Nonsense-mediated mRNA decay factor SMG8</fullName>
    </recommendedName>
</protein>
<organism evidence="6 7">
    <name type="scientific">Hermetia illucens</name>
    <name type="common">Black soldier fly</name>
    <dbReference type="NCBI Taxonomy" id="343691"/>
    <lineage>
        <taxon>Eukaryota</taxon>
        <taxon>Metazoa</taxon>
        <taxon>Ecdysozoa</taxon>
        <taxon>Arthropoda</taxon>
        <taxon>Hexapoda</taxon>
        <taxon>Insecta</taxon>
        <taxon>Pterygota</taxon>
        <taxon>Neoptera</taxon>
        <taxon>Endopterygota</taxon>
        <taxon>Diptera</taxon>
        <taxon>Brachycera</taxon>
        <taxon>Stratiomyomorpha</taxon>
        <taxon>Stratiomyidae</taxon>
        <taxon>Hermetiinae</taxon>
        <taxon>Hermetia</taxon>
    </lineage>
</organism>
<dbReference type="AlphaFoldDB" id="A0A7R8YMN7"/>
<dbReference type="PANTHER" id="PTHR13091:SF0">
    <property type="entry name" value="NONSENSE-MEDIATED MRNA DECAY FACTOR SMG8"/>
    <property type="match status" value="1"/>
</dbReference>
<evidence type="ECO:0000313" key="7">
    <source>
        <dbReference type="Proteomes" id="UP000594454"/>
    </source>
</evidence>
<dbReference type="FunCoup" id="A0A7R8YMN7">
    <property type="interactions" value="2771"/>
</dbReference>
<dbReference type="GO" id="GO:0000184">
    <property type="term" value="P:nuclear-transcribed mRNA catabolic process, nonsense-mediated decay"/>
    <property type="evidence" value="ECO:0007669"/>
    <property type="project" value="UniProtKB-UniRule"/>
</dbReference>
<comment type="similarity">
    <text evidence="1 5">Belongs to the SMG8 family.</text>
</comment>
<dbReference type="InParanoid" id="A0A7R8YMN7"/>
<sequence>MTQYESFVFPNIPPEINEHLNQTNNRLVIVGVIGKSSFPDGNKMAGLRVLNTYPSLLKNECQEGRITFYLNKSEPILFLHFETTYDNYCMEKLLGDVVKRDDLNQFMSFNSFIRAQFARVLLFATQICHIIILVETSTVFDVSYLSLFKSLKTVREKHVLRFLPKFVKNSPAGSFLGKDARLCSPRFLFFFEKCPQEFENNDEALSKLEFEVEDNIYKMLRNEFIITNNSSMSLFSIPGNKRFVFFNNDKTIREDPLLKFAEMLSNSMEKSSIKGDSGDELDDLRPYKGFGKPLRYYKNSADDTSIPTKKRNFFDLLKEHVQEALQSGFDDSMSKFKGKSHFRIPKVKAWYETFKLLHKIFIENPDNPNFEANDPDYKAYLENFHKIMDIDEEFFAKCCETGLKKAVSFYNNPVMTHYGTAFHKTLVDEAVKLYMKFARGPQTSINEKKLREKCDQIWKNGKQQCEFLSLRGNACVKPKHGLTDPTEHNSGAFFVSTCNCGRTQGRREDPYTIRQANYDFYQILANNCTSCNKLEKIHFPVFEPSINDYRAAEVDTNFPKLFLAGTECFEEGTSDNSLPLTASQGSHTNLSLESMDNLNKINCDSSDDSLNELVVKVGDSLGENERGILRQPSTTEYLPGMVHTESPKGLLPQFPSWSLVCVGPSSVYSHNTGLLEHFQSGFLSGANFLLPWDVHVRLEHSASWAAAYPKARGSKKGQVFTLKIFVGCEYECPRGHRFIMSSPDKVLRGGAGIIRDSGSKIVYNDMPLYFPCPCRTNQMMVAQLMRVHIVTPKAPVNVILDPKVRVGNRSYIFTMGLPNPPKLSQSAYWVLRLPYIYQGDDGPILPPTEVTSMTASMFGCLLAGMYGVSETETES</sequence>